<organism evidence="2 3">
    <name type="scientific">Alistipes timonensis JC136</name>
    <dbReference type="NCBI Taxonomy" id="1033731"/>
    <lineage>
        <taxon>Bacteria</taxon>
        <taxon>Pseudomonadati</taxon>
        <taxon>Bacteroidota</taxon>
        <taxon>Bacteroidia</taxon>
        <taxon>Bacteroidales</taxon>
        <taxon>Rikenellaceae</taxon>
        <taxon>Alistipes</taxon>
    </lineage>
</organism>
<evidence type="ECO:0008006" key="4">
    <source>
        <dbReference type="Google" id="ProtNLM"/>
    </source>
</evidence>
<protein>
    <recommendedName>
        <fullName evidence="4">DUF5036 domain-containing protein</fullName>
    </recommendedName>
</protein>
<dbReference type="AlphaFoldDB" id="A0A1H4CYZ4"/>
<evidence type="ECO:0000313" key="2">
    <source>
        <dbReference type="EMBL" id="SEA65439.1"/>
    </source>
</evidence>
<keyword evidence="1" id="KW-0732">Signal</keyword>
<accession>A0A1H4CYZ4</accession>
<dbReference type="InterPro" id="IPR032217">
    <property type="entry name" value="DUF5036"/>
</dbReference>
<dbReference type="Proteomes" id="UP000183253">
    <property type="component" value="Unassembled WGS sequence"/>
</dbReference>
<feature type="chain" id="PRO_5010343561" description="DUF5036 domain-containing protein" evidence="1">
    <location>
        <begin position="22"/>
        <end position="244"/>
    </location>
</feature>
<gene>
    <name evidence="2" type="ORF">SAMN05444145_10573</name>
</gene>
<sequence length="244" mass="26432">MKKIFLPLFLAALVSGTFSCSDDDKVPGDPEGTVTLNMLDEQNGKTLLDDSGIYIDKAQNFVCGNNCVLFALGKVGGLGAVAPKSLETAASMAAVQAGHGYVAVRPGALMSFPSGKQAMPIGNREVNYLKIYVVSPLSEGDKTIGAAVKYAAAVPETYKLPEYGSTVLRIDDSNYDHLEQKVSLSLPGGDTEYDFIDDGYGIRCEREGGKLVFWLEDWFSHKFDLYLRTQGSYTKVYVDVDAPL</sequence>
<dbReference type="Pfam" id="PF16439">
    <property type="entry name" value="DUF5036"/>
    <property type="match status" value="1"/>
</dbReference>
<keyword evidence="3" id="KW-1185">Reference proteome</keyword>
<dbReference type="RefSeq" id="WP_010260265.1">
    <property type="nucleotide sequence ID" value="NZ_CAEG01000005.1"/>
</dbReference>
<dbReference type="EMBL" id="FNRI01000005">
    <property type="protein sequence ID" value="SEA65439.1"/>
    <property type="molecule type" value="Genomic_DNA"/>
</dbReference>
<feature type="signal peptide" evidence="1">
    <location>
        <begin position="1"/>
        <end position="21"/>
    </location>
</feature>
<name>A0A1H4CYZ4_9BACT</name>
<proteinExistence type="predicted"/>
<dbReference type="OrthoDB" id="1083121at2"/>
<evidence type="ECO:0000256" key="1">
    <source>
        <dbReference type="SAM" id="SignalP"/>
    </source>
</evidence>
<reference evidence="2 3" key="1">
    <citation type="submission" date="2016-10" db="EMBL/GenBank/DDBJ databases">
        <authorList>
            <person name="de Groot N.N."/>
        </authorList>
    </citation>
    <scope>NUCLEOTIDE SEQUENCE [LARGE SCALE GENOMIC DNA]</scope>
    <source>
        <strain evidence="2 3">DSM 25383</strain>
    </source>
</reference>
<dbReference type="PROSITE" id="PS51257">
    <property type="entry name" value="PROKAR_LIPOPROTEIN"/>
    <property type="match status" value="1"/>
</dbReference>
<evidence type="ECO:0000313" key="3">
    <source>
        <dbReference type="Proteomes" id="UP000183253"/>
    </source>
</evidence>